<dbReference type="SUPFAM" id="SSF52058">
    <property type="entry name" value="L domain-like"/>
    <property type="match status" value="1"/>
</dbReference>
<name>A0A9J6BGF9_POLVA</name>
<sequence length="577" mass="65049">MKLIFLFLSYFISYTVAQQAICEFGIRNVGGVIGYSCGLSVNNPEGQTITEIGGIHLEGYTDADVQGILRINGSIETAFPAIFCQRFPNIQRALVHGLNITEITDNSFSTCTSLDWLYILSNRISSISQNAFANNQNLIHIDLDNNLLSTLPENVFGTLSNLEILDLRNNPFVEIPSGAFNGLSSLQILYMQNTRLTAINPAWFSSTSNLETLYLTNNQISQISPNTFNNLQNLISLNLNGNNIGAFQAETFSGLRNLQSLSVGGNNISEINKNSFVGLENLLTLDLSGNFFSIIRNGTFRALTNLRSLLLSNSRINDFEIDAFDGLTNLTILNLNFNLLEDLPASVFAPLRNLEYCGLWSNRIKTFRRNVFGTDLSTLLTLDLDENVVNALERSVFYDATNLNRFLFSSNFCGNGIFNGFAQNRAEFMQRLERCFRNFELIIDTVTDNNVDYLFFRGENPGIVARVQAEDEIQIALTPFNFPWSPMIEVIIGAANNTRSIIRRNQDEDVAVVPSPGIIRRNQQNLFRIVWANHVILVFRENEQWPFLVHTMIDFFNVNFYGLRTLQSRATWSIQPV</sequence>
<dbReference type="InterPro" id="IPR022041">
    <property type="entry name" value="Methyltransf_FA"/>
</dbReference>
<feature type="chain" id="PRO_5039899859" description="Farnesoic acid O-methyl transferase domain-containing protein" evidence="4">
    <location>
        <begin position="18"/>
        <end position="577"/>
    </location>
</feature>
<evidence type="ECO:0000256" key="4">
    <source>
        <dbReference type="SAM" id="SignalP"/>
    </source>
</evidence>
<feature type="domain" description="Farnesoic acid O-methyl transferase" evidence="5">
    <location>
        <begin position="463"/>
        <end position="574"/>
    </location>
</feature>
<dbReference type="PANTHER" id="PTHR24373:SF370">
    <property type="entry name" value="FISH-LIPS, ISOFORM E"/>
    <property type="match status" value="1"/>
</dbReference>
<dbReference type="InterPro" id="IPR003591">
    <property type="entry name" value="Leu-rich_rpt_typical-subtyp"/>
</dbReference>
<dbReference type="AlphaFoldDB" id="A0A9J6BGF9"/>
<dbReference type="Proteomes" id="UP001107558">
    <property type="component" value="Chromosome 4"/>
</dbReference>
<dbReference type="EMBL" id="JADBJN010000004">
    <property type="protein sequence ID" value="KAG5668558.1"/>
    <property type="molecule type" value="Genomic_DNA"/>
</dbReference>
<evidence type="ECO:0000256" key="2">
    <source>
        <dbReference type="ARBA" id="ARBA00022729"/>
    </source>
</evidence>
<dbReference type="FunFam" id="3.80.10.10:FF:001164">
    <property type="entry name" value="GH01279p"/>
    <property type="match status" value="1"/>
</dbReference>
<keyword evidence="7" id="KW-1185">Reference proteome</keyword>
<comment type="caution">
    <text evidence="6">The sequence shown here is derived from an EMBL/GenBank/DDBJ whole genome shotgun (WGS) entry which is preliminary data.</text>
</comment>
<dbReference type="PANTHER" id="PTHR24373">
    <property type="entry name" value="SLIT RELATED LEUCINE-RICH REPEAT NEURONAL PROTEIN"/>
    <property type="match status" value="1"/>
</dbReference>
<dbReference type="GO" id="GO:0005615">
    <property type="term" value="C:extracellular space"/>
    <property type="evidence" value="ECO:0007669"/>
    <property type="project" value="TreeGrafter"/>
</dbReference>
<protein>
    <recommendedName>
        <fullName evidence="5">Farnesoic acid O-methyl transferase domain-containing protein</fullName>
    </recommendedName>
</protein>
<dbReference type="InterPro" id="IPR001611">
    <property type="entry name" value="Leu-rich_rpt"/>
</dbReference>
<evidence type="ECO:0000313" key="6">
    <source>
        <dbReference type="EMBL" id="KAG5668558.1"/>
    </source>
</evidence>
<dbReference type="OrthoDB" id="7787639at2759"/>
<reference evidence="6" key="1">
    <citation type="submission" date="2021-03" db="EMBL/GenBank/DDBJ databases">
        <title>Chromosome level genome of the anhydrobiotic midge Polypedilum vanderplanki.</title>
        <authorList>
            <person name="Yoshida Y."/>
            <person name="Kikawada T."/>
            <person name="Gusev O."/>
        </authorList>
    </citation>
    <scope>NUCLEOTIDE SEQUENCE</scope>
    <source>
        <strain evidence="6">NIAS01</strain>
        <tissue evidence="6">Whole body or cell culture</tissue>
    </source>
</reference>
<dbReference type="InterPro" id="IPR050328">
    <property type="entry name" value="Dev_Immune_Receptor"/>
</dbReference>
<dbReference type="GO" id="GO:0031012">
    <property type="term" value="C:extracellular matrix"/>
    <property type="evidence" value="ECO:0007669"/>
    <property type="project" value="TreeGrafter"/>
</dbReference>
<evidence type="ECO:0000256" key="1">
    <source>
        <dbReference type="ARBA" id="ARBA00022614"/>
    </source>
</evidence>
<keyword evidence="2 4" id="KW-0732">Signal</keyword>
<keyword evidence="1" id="KW-0433">Leucine-rich repeat</keyword>
<dbReference type="PROSITE" id="PS51450">
    <property type="entry name" value="LRR"/>
    <property type="match status" value="3"/>
</dbReference>
<dbReference type="SMART" id="SM00369">
    <property type="entry name" value="LRR_TYP"/>
    <property type="match status" value="12"/>
</dbReference>
<evidence type="ECO:0000259" key="5">
    <source>
        <dbReference type="Pfam" id="PF12248"/>
    </source>
</evidence>
<dbReference type="InterPro" id="IPR032675">
    <property type="entry name" value="LRR_dom_sf"/>
</dbReference>
<gene>
    <name evidence="6" type="ORF">PVAND_016496</name>
</gene>
<evidence type="ECO:0000313" key="7">
    <source>
        <dbReference type="Proteomes" id="UP001107558"/>
    </source>
</evidence>
<feature type="signal peptide" evidence="4">
    <location>
        <begin position="1"/>
        <end position="17"/>
    </location>
</feature>
<dbReference type="Pfam" id="PF12248">
    <property type="entry name" value="Methyltransf_FA"/>
    <property type="match status" value="1"/>
</dbReference>
<proteinExistence type="predicted"/>
<evidence type="ECO:0000256" key="3">
    <source>
        <dbReference type="ARBA" id="ARBA00022737"/>
    </source>
</evidence>
<accession>A0A9J6BGF9</accession>
<organism evidence="6 7">
    <name type="scientific">Polypedilum vanderplanki</name>
    <name type="common">Sleeping chironomid midge</name>
    <dbReference type="NCBI Taxonomy" id="319348"/>
    <lineage>
        <taxon>Eukaryota</taxon>
        <taxon>Metazoa</taxon>
        <taxon>Ecdysozoa</taxon>
        <taxon>Arthropoda</taxon>
        <taxon>Hexapoda</taxon>
        <taxon>Insecta</taxon>
        <taxon>Pterygota</taxon>
        <taxon>Neoptera</taxon>
        <taxon>Endopterygota</taxon>
        <taxon>Diptera</taxon>
        <taxon>Nematocera</taxon>
        <taxon>Chironomoidea</taxon>
        <taxon>Chironomidae</taxon>
        <taxon>Chironominae</taxon>
        <taxon>Polypedilum</taxon>
        <taxon>Polypedilum</taxon>
    </lineage>
</organism>
<keyword evidence="3" id="KW-0677">Repeat</keyword>
<dbReference type="Pfam" id="PF13855">
    <property type="entry name" value="LRR_8"/>
    <property type="match status" value="2"/>
</dbReference>
<dbReference type="Gene3D" id="3.80.10.10">
    <property type="entry name" value="Ribonuclease Inhibitor"/>
    <property type="match status" value="3"/>
</dbReference>